<organism evidence="1 2">
    <name type="scientific">Plantactinospora solaniradicis</name>
    <dbReference type="NCBI Taxonomy" id="1723736"/>
    <lineage>
        <taxon>Bacteria</taxon>
        <taxon>Bacillati</taxon>
        <taxon>Actinomycetota</taxon>
        <taxon>Actinomycetes</taxon>
        <taxon>Micromonosporales</taxon>
        <taxon>Micromonosporaceae</taxon>
        <taxon>Plantactinospora</taxon>
    </lineage>
</organism>
<accession>A0ABW1KQM7</accession>
<feature type="non-terminal residue" evidence="1">
    <location>
        <position position="1"/>
    </location>
</feature>
<dbReference type="RefSeq" id="WP_377434367.1">
    <property type="nucleotide sequence ID" value="NZ_JBHSPR010000105.1"/>
</dbReference>
<reference evidence="2" key="1">
    <citation type="journal article" date="2019" name="Int. J. Syst. Evol. Microbiol.">
        <title>The Global Catalogue of Microorganisms (GCM) 10K type strain sequencing project: providing services to taxonomists for standard genome sequencing and annotation.</title>
        <authorList>
            <consortium name="The Broad Institute Genomics Platform"/>
            <consortium name="The Broad Institute Genome Sequencing Center for Infectious Disease"/>
            <person name="Wu L."/>
            <person name="Ma J."/>
        </authorList>
    </citation>
    <scope>NUCLEOTIDE SEQUENCE [LARGE SCALE GENOMIC DNA]</scope>
    <source>
        <strain evidence="2">ZS-35-S2</strain>
    </source>
</reference>
<sequence length="77" mass="8407">PPGAIYNPPLDTKEPGMSAADRARMRLQGVTERSRMECSAWVTKMMSGPAILGTVVTWIFVRSRVPIYAFGPVRGVA</sequence>
<keyword evidence="2" id="KW-1185">Reference proteome</keyword>
<evidence type="ECO:0000313" key="2">
    <source>
        <dbReference type="Proteomes" id="UP001596203"/>
    </source>
</evidence>
<dbReference type="EMBL" id="JBHSPR010000105">
    <property type="protein sequence ID" value="MFC6023705.1"/>
    <property type="molecule type" value="Genomic_DNA"/>
</dbReference>
<gene>
    <name evidence="1" type="ORF">ACFP2T_47075</name>
</gene>
<evidence type="ECO:0000313" key="1">
    <source>
        <dbReference type="EMBL" id="MFC6023705.1"/>
    </source>
</evidence>
<dbReference type="Proteomes" id="UP001596203">
    <property type="component" value="Unassembled WGS sequence"/>
</dbReference>
<comment type="caution">
    <text evidence="1">The sequence shown here is derived from an EMBL/GenBank/DDBJ whole genome shotgun (WGS) entry which is preliminary data.</text>
</comment>
<proteinExistence type="predicted"/>
<name>A0ABW1KQM7_9ACTN</name>
<protein>
    <submittedName>
        <fullName evidence="1">Uncharacterized protein</fullName>
    </submittedName>
</protein>